<keyword evidence="2" id="KW-0067">ATP-binding</keyword>
<organism evidence="4 5">
    <name type="scientific">Nyssa sinensis</name>
    <dbReference type="NCBI Taxonomy" id="561372"/>
    <lineage>
        <taxon>Eukaryota</taxon>
        <taxon>Viridiplantae</taxon>
        <taxon>Streptophyta</taxon>
        <taxon>Embryophyta</taxon>
        <taxon>Tracheophyta</taxon>
        <taxon>Spermatophyta</taxon>
        <taxon>Magnoliopsida</taxon>
        <taxon>eudicotyledons</taxon>
        <taxon>Gunneridae</taxon>
        <taxon>Pentapetalae</taxon>
        <taxon>asterids</taxon>
        <taxon>Cornales</taxon>
        <taxon>Nyssaceae</taxon>
        <taxon>Nyssa</taxon>
    </lineage>
</organism>
<dbReference type="InterPro" id="IPR017441">
    <property type="entry name" value="Protein_kinase_ATP_BS"/>
</dbReference>
<reference evidence="4 5" key="1">
    <citation type="submission" date="2019-09" db="EMBL/GenBank/DDBJ databases">
        <title>A chromosome-level genome assembly of the Chinese tupelo Nyssa sinensis.</title>
        <authorList>
            <person name="Yang X."/>
            <person name="Kang M."/>
            <person name="Yang Y."/>
            <person name="Xiong H."/>
            <person name="Wang M."/>
            <person name="Zhang Z."/>
            <person name="Wang Z."/>
            <person name="Wu H."/>
            <person name="Ma T."/>
            <person name="Liu J."/>
            <person name="Xi Z."/>
        </authorList>
    </citation>
    <scope>NUCLEOTIDE SEQUENCE [LARGE SCALE GENOMIC DNA]</scope>
    <source>
        <strain evidence="4">J267</strain>
        <tissue evidence="4">Leaf</tissue>
    </source>
</reference>
<evidence type="ECO:0000256" key="1">
    <source>
        <dbReference type="ARBA" id="ARBA00008874"/>
    </source>
</evidence>
<dbReference type="PROSITE" id="PS50011">
    <property type="entry name" value="PROTEIN_KINASE_DOM"/>
    <property type="match status" value="1"/>
</dbReference>
<name>A0A5J4ZBG2_9ASTE</name>
<dbReference type="Pfam" id="PF00069">
    <property type="entry name" value="Pkinase"/>
    <property type="match status" value="1"/>
</dbReference>
<dbReference type="PANTHER" id="PTHR48014:SF7">
    <property type="entry name" value="SERINE_THREONINE-PROTEIN KINASE BLUS1"/>
    <property type="match status" value="1"/>
</dbReference>
<dbReference type="GO" id="GO:0043539">
    <property type="term" value="F:protein serine/threonine kinase activator activity"/>
    <property type="evidence" value="ECO:0007669"/>
    <property type="project" value="InterPro"/>
</dbReference>
<dbReference type="SUPFAM" id="SSF56112">
    <property type="entry name" value="Protein kinase-like (PK-like)"/>
    <property type="match status" value="1"/>
</dbReference>
<dbReference type="GO" id="GO:0004672">
    <property type="term" value="F:protein kinase activity"/>
    <property type="evidence" value="ECO:0007669"/>
    <property type="project" value="InterPro"/>
</dbReference>
<gene>
    <name evidence="4" type="ORF">F0562_018159</name>
</gene>
<evidence type="ECO:0000259" key="3">
    <source>
        <dbReference type="PROSITE" id="PS50011"/>
    </source>
</evidence>
<dbReference type="OrthoDB" id="248923at2759"/>
<dbReference type="InterPro" id="IPR000719">
    <property type="entry name" value="Prot_kinase_dom"/>
</dbReference>
<dbReference type="Proteomes" id="UP000325577">
    <property type="component" value="Linkage Group LG9"/>
</dbReference>
<dbReference type="PROSITE" id="PS00107">
    <property type="entry name" value="PROTEIN_KINASE_ATP"/>
    <property type="match status" value="1"/>
</dbReference>
<dbReference type="GO" id="GO:0005524">
    <property type="term" value="F:ATP binding"/>
    <property type="evidence" value="ECO:0007669"/>
    <property type="project" value="UniProtKB-UniRule"/>
</dbReference>
<keyword evidence="5" id="KW-1185">Reference proteome</keyword>
<feature type="binding site" evidence="2">
    <location>
        <position position="49"/>
    </location>
    <ligand>
        <name>ATP</name>
        <dbReference type="ChEBI" id="CHEBI:30616"/>
    </ligand>
</feature>
<dbReference type="InterPro" id="IPR047173">
    <property type="entry name" value="STRAD_A/B-like"/>
</dbReference>
<feature type="domain" description="Protein kinase" evidence="3">
    <location>
        <begin position="19"/>
        <end position="283"/>
    </location>
</feature>
<evidence type="ECO:0000313" key="5">
    <source>
        <dbReference type="Proteomes" id="UP000325577"/>
    </source>
</evidence>
<sequence length="283" mass="32439">MAHQEPRNVDQYPLDWHCYRNLEEIGRGVNSIVYKAICLPMNSKVVAIKAIDLDRSRPDFEEIVRREFETMSRLSHPNILKAHCTFTVDRQLRVVMPFMSGGSLQSIMSSSFPDGLPEPCIAVVLKETLEALVYLHEHGHLHKGIKPELAHGRPPLSHLPPSKSLIIKIRDRFRIRFSDYEYEENHNRKNNFSDSFKDMVVLCLDQDSSERASARNLLKLSFFRNCINGSDFLVENVLQVGECGNMGEMKIREWAFNVDGFALDPILCDDDIDQGETSFSIEI</sequence>
<evidence type="ECO:0000256" key="2">
    <source>
        <dbReference type="PROSITE-ProRule" id="PRU10141"/>
    </source>
</evidence>
<keyword evidence="2" id="KW-0547">Nucleotide-binding</keyword>
<dbReference type="EMBL" id="CM018052">
    <property type="protein sequence ID" value="KAA8515054.1"/>
    <property type="molecule type" value="Genomic_DNA"/>
</dbReference>
<dbReference type="PANTHER" id="PTHR48014">
    <property type="entry name" value="SERINE/THREONINE-PROTEIN KINASE FRAY2"/>
    <property type="match status" value="1"/>
</dbReference>
<accession>A0A5J4ZBG2</accession>
<dbReference type="Gene3D" id="1.10.510.10">
    <property type="entry name" value="Transferase(Phosphotransferase) domain 1"/>
    <property type="match status" value="2"/>
</dbReference>
<dbReference type="AlphaFoldDB" id="A0A5J4ZBG2"/>
<comment type="similarity">
    <text evidence="1">Belongs to the protein kinase superfamily. STE Ser/Thr protein kinase family. STE20 subfamily.</text>
</comment>
<dbReference type="Gene3D" id="3.30.200.20">
    <property type="entry name" value="Phosphorylase Kinase, domain 1"/>
    <property type="match status" value="1"/>
</dbReference>
<dbReference type="InterPro" id="IPR011009">
    <property type="entry name" value="Kinase-like_dom_sf"/>
</dbReference>
<protein>
    <recommendedName>
        <fullName evidence="3">Protein kinase domain-containing protein</fullName>
    </recommendedName>
</protein>
<evidence type="ECO:0000313" key="4">
    <source>
        <dbReference type="EMBL" id="KAA8515054.1"/>
    </source>
</evidence>
<proteinExistence type="inferred from homology"/>